<dbReference type="AlphaFoldDB" id="T0L962"/>
<evidence type="ECO:0000313" key="2">
    <source>
        <dbReference type="Proteomes" id="UP000053780"/>
    </source>
</evidence>
<dbReference type="Proteomes" id="UP000053780">
    <property type="component" value="Unassembled WGS sequence"/>
</dbReference>
<protein>
    <submittedName>
        <fullName evidence="1">Uncharacterized protein</fullName>
    </submittedName>
</protein>
<gene>
    <name evidence="1" type="ORF">NAPIS_ORF01462</name>
</gene>
<proteinExistence type="predicted"/>
<dbReference type="VEuPathDB" id="MicrosporidiaDB:NAPIS_ORF01462"/>
<dbReference type="EMBL" id="KE647195">
    <property type="protein sequence ID" value="EQB60963.1"/>
    <property type="molecule type" value="Genomic_DNA"/>
</dbReference>
<dbReference type="HOGENOM" id="CLU_1058043_0_0_1"/>
<accession>T0L962</accession>
<name>T0L962_9MICR</name>
<sequence length="263" mass="31550">MFNTDIEKNSKDKNKIFYNFETVQNPNISEKIEDTQKNEYDYFVIMEISKKFITHVLNLVVDEDTELLRKVSEKCKKSNSILEKIFSKFLNKKIYFFEINYDEHIKLNPEPIKKEFNSTLDIVEEKNDYKNQNILEENKTISRVQNDFILQRANFENIKNEFDVVEIDENFQFLNIIKQKLLNYEQDKKYDVVLPEINFEEKNKVDTNLSKMYDVNETKTGNFNITFFIKDKSFIKHFVLFNGRLIFEAAFKELIKSILSEII</sequence>
<keyword evidence="2" id="KW-1185">Reference proteome</keyword>
<evidence type="ECO:0000313" key="1">
    <source>
        <dbReference type="EMBL" id="EQB60963.1"/>
    </source>
</evidence>
<reference evidence="1 2" key="1">
    <citation type="journal article" date="2013" name="BMC Genomics">
        <title>Genome sequencing and comparative genomics of honey bee microsporidia, Nosema apis reveal novel insights into host-parasite interactions.</title>
        <authorList>
            <person name="Chen Yp."/>
            <person name="Pettis J.S."/>
            <person name="Zhao Y."/>
            <person name="Liu X."/>
            <person name="Tallon L.J."/>
            <person name="Sadzewicz L.D."/>
            <person name="Li R."/>
            <person name="Zheng H."/>
            <person name="Huang S."/>
            <person name="Zhang X."/>
            <person name="Hamilton M.C."/>
            <person name="Pernal S.F."/>
            <person name="Melathopoulos A.P."/>
            <person name="Yan X."/>
            <person name="Evans J.D."/>
        </authorList>
    </citation>
    <scope>NUCLEOTIDE SEQUENCE [LARGE SCALE GENOMIC DNA]</scope>
    <source>
        <strain evidence="1 2">BRL 01</strain>
    </source>
</reference>
<organism evidence="1 2">
    <name type="scientific">Vairimorpha apis BRL 01</name>
    <dbReference type="NCBI Taxonomy" id="1037528"/>
    <lineage>
        <taxon>Eukaryota</taxon>
        <taxon>Fungi</taxon>
        <taxon>Fungi incertae sedis</taxon>
        <taxon>Microsporidia</taxon>
        <taxon>Nosematidae</taxon>
        <taxon>Vairimorpha</taxon>
    </lineage>
</organism>